<keyword evidence="2" id="KW-1185">Reference proteome</keyword>
<dbReference type="Proteomes" id="UP000245410">
    <property type="component" value="Unassembled WGS sequence"/>
</dbReference>
<name>A0A317D7H2_9ACTN</name>
<protein>
    <submittedName>
        <fullName evidence="1">Uncharacterized protein</fullName>
    </submittedName>
</protein>
<dbReference type="OrthoDB" id="9839712at2"/>
<organism evidence="1 2">
    <name type="scientific">Micromonospora acroterricola</name>
    <dbReference type="NCBI Taxonomy" id="2202421"/>
    <lineage>
        <taxon>Bacteria</taxon>
        <taxon>Bacillati</taxon>
        <taxon>Actinomycetota</taxon>
        <taxon>Actinomycetes</taxon>
        <taxon>Micromonosporales</taxon>
        <taxon>Micromonosporaceae</taxon>
        <taxon>Micromonospora</taxon>
    </lineage>
</organism>
<evidence type="ECO:0000313" key="1">
    <source>
        <dbReference type="EMBL" id="PWR08565.1"/>
    </source>
</evidence>
<accession>A0A317D7H2</accession>
<reference evidence="1 2" key="1">
    <citation type="submission" date="2018-05" db="EMBL/GenBank/DDBJ databases">
        <title>Micromonospora atacamensis sp. nov., a novel actinobacteria isolated from high altitude Atacama Desert soil.</title>
        <authorList>
            <person name="Carro L."/>
            <person name="Golinska P."/>
            <person name="Klenk H.-P."/>
            <person name="Goodfellow M."/>
        </authorList>
    </citation>
    <scope>NUCLEOTIDE SEQUENCE [LARGE SCALE GENOMIC DNA]</scope>
    <source>
        <strain evidence="1 2">5R2A7</strain>
    </source>
</reference>
<proteinExistence type="predicted"/>
<sequence>MPGSTPTYGFPYQVNSDPPNGPALGQQLAEAVEALFVAKQPLQGTAVLSSLYTLTSTITDLPGCSITKSVPRSGAVALLTWTADCVLTVAGSTSLMAVVNVMIDGVDQAAPQSLWGPGNQAVQTNTRGTTSGSMTVVLGSSGSHTFKLRAAASSATGQIKLNAQHTQLTVLILP</sequence>
<dbReference type="RefSeq" id="WP_109818064.1">
    <property type="nucleotide sequence ID" value="NZ_QGKR01000196.1"/>
</dbReference>
<comment type="caution">
    <text evidence="1">The sequence shown here is derived from an EMBL/GenBank/DDBJ whole genome shotgun (WGS) entry which is preliminary data.</text>
</comment>
<dbReference type="AlphaFoldDB" id="A0A317D7H2"/>
<evidence type="ECO:0000313" key="2">
    <source>
        <dbReference type="Proteomes" id="UP000245410"/>
    </source>
</evidence>
<gene>
    <name evidence="1" type="ORF">DKT68_15220</name>
</gene>
<dbReference type="EMBL" id="QGKR01000196">
    <property type="protein sequence ID" value="PWR08565.1"/>
    <property type="molecule type" value="Genomic_DNA"/>
</dbReference>